<dbReference type="Gene3D" id="3.40.50.150">
    <property type="entry name" value="Vaccinia Virus protein VP39"/>
    <property type="match status" value="1"/>
</dbReference>
<dbReference type="InterPro" id="IPR041698">
    <property type="entry name" value="Methyltransf_25"/>
</dbReference>
<dbReference type="Pfam" id="PF13649">
    <property type="entry name" value="Methyltransf_25"/>
    <property type="match status" value="1"/>
</dbReference>
<sequence>MSVPHPDGRLDQNRRSWNAVVGAHDSHRGDLAGFLKNGGSTLFPEELGLLGELSGRAVAHLQCNSGGDSLSLALLGADVTGVDLSDGAVRSARRLSEESGVPARFVRADVYEWLAENAKGEERFDAVFASYGVVCWLPDLKTWACGIAGVLAPGGRLVLVDFHPAADVFDEDWNPSRGYPGGGEKTILEEGVGDYVAESGGGLTPAGFSDGVGGFRNPEPAHLFRWGLGEVVSALAGAGLKITSFEEYPYSNGERHFARMREGSGRRMFPPEDVPAVPLMYGLRAHKNKAPPARRPPTNP</sequence>
<dbReference type="EMBL" id="CP045119">
    <property type="protein sequence ID" value="QIN82171.1"/>
    <property type="molecule type" value="Genomic_DNA"/>
</dbReference>
<dbReference type="PANTHER" id="PTHR43861:SF1">
    <property type="entry name" value="TRANS-ACONITATE 2-METHYLTRANSFERASE"/>
    <property type="match status" value="1"/>
</dbReference>
<dbReference type="GO" id="GO:0032259">
    <property type="term" value="P:methylation"/>
    <property type="evidence" value="ECO:0007669"/>
    <property type="project" value="UniProtKB-KW"/>
</dbReference>
<evidence type="ECO:0000256" key="2">
    <source>
        <dbReference type="ARBA" id="ARBA00022679"/>
    </source>
</evidence>
<dbReference type="SUPFAM" id="SSF53335">
    <property type="entry name" value="S-adenosyl-L-methionine-dependent methyltransferases"/>
    <property type="match status" value="1"/>
</dbReference>
<dbReference type="CDD" id="cd02440">
    <property type="entry name" value="AdoMet_MTases"/>
    <property type="match status" value="1"/>
</dbReference>
<name>A0A6G8Q6R5_9ACTN</name>
<dbReference type="RefSeq" id="WP_166174242.1">
    <property type="nucleotide sequence ID" value="NZ_CP045119.1"/>
</dbReference>
<evidence type="ECO:0000313" key="4">
    <source>
        <dbReference type="EMBL" id="QIN82171.1"/>
    </source>
</evidence>
<gene>
    <name evidence="4" type="ORF">GBA63_05555</name>
</gene>
<accession>A0A6G8Q6R5</accession>
<feature type="domain" description="Methyltransferase" evidence="3">
    <location>
        <begin position="60"/>
        <end position="155"/>
    </location>
</feature>
<dbReference type="KEGG" id="rub:GBA63_05555"/>
<dbReference type="InterPro" id="IPR029063">
    <property type="entry name" value="SAM-dependent_MTases_sf"/>
</dbReference>
<proteinExistence type="predicted"/>
<organism evidence="4 5">
    <name type="scientific">Rubrobacter tropicus</name>
    <dbReference type="NCBI Taxonomy" id="2653851"/>
    <lineage>
        <taxon>Bacteria</taxon>
        <taxon>Bacillati</taxon>
        <taxon>Actinomycetota</taxon>
        <taxon>Rubrobacteria</taxon>
        <taxon>Rubrobacterales</taxon>
        <taxon>Rubrobacteraceae</taxon>
        <taxon>Rubrobacter</taxon>
    </lineage>
</organism>
<evidence type="ECO:0000256" key="1">
    <source>
        <dbReference type="ARBA" id="ARBA00022603"/>
    </source>
</evidence>
<dbReference type="AlphaFoldDB" id="A0A6G8Q6R5"/>
<evidence type="ECO:0000259" key="3">
    <source>
        <dbReference type="Pfam" id="PF13649"/>
    </source>
</evidence>
<reference evidence="4 5" key="1">
    <citation type="submission" date="2019-10" db="EMBL/GenBank/DDBJ databases">
        <title>Rubrobacter sp nov SCSIO 52090 isolated from a deep-sea sediment in the South China Sea.</title>
        <authorList>
            <person name="Chen R.W."/>
        </authorList>
    </citation>
    <scope>NUCLEOTIDE SEQUENCE [LARGE SCALE GENOMIC DNA]</scope>
    <source>
        <strain evidence="4 5">SCSIO 52909</strain>
    </source>
</reference>
<dbReference type="GO" id="GO:0008168">
    <property type="term" value="F:methyltransferase activity"/>
    <property type="evidence" value="ECO:0007669"/>
    <property type="project" value="UniProtKB-KW"/>
</dbReference>
<dbReference type="Proteomes" id="UP000501452">
    <property type="component" value="Chromosome"/>
</dbReference>
<protein>
    <submittedName>
        <fullName evidence="4">Methyltransferase domain-containing protein</fullName>
    </submittedName>
</protein>
<evidence type="ECO:0000313" key="5">
    <source>
        <dbReference type="Proteomes" id="UP000501452"/>
    </source>
</evidence>
<keyword evidence="2 4" id="KW-0808">Transferase</keyword>
<keyword evidence="5" id="KW-1185">Reference proteome</keyword>
<dbReference type="PANTHER" id="PTHR43861">
    <property type="entry name" value="TRANS-ACONITATE 2-METHYLTRANSFERASE-RELATED"/>
    <property type="match status" value="1"/>
</dbReference>
<keyword evidence="1 4" id="KW-0489">Methyltransferase</keyword>